<gene>
    <name evidence="3" type="ORF">ATC70_011782</name>
</gene>
<feature type="compositionally biased region" description="Polar residues" evidence="1">
    <location>
        <begin position="442"/>
        <end position="454"/>
    </location>
</feature>
<dbReference type="Pfam" id="PF00339">
    <property type="entry name" value="Arrestin_N"/>
    <property type="match status" value="1"/>
</dbReference>
<dbReference type="PANTHER" id="PTHR11188">
    <property type="entry name" value="ARRESTIN DOMAIN CONTAINING PROTEIN"/>
    <property type="match status" value="1"/>
</dbReference>
<dbReference type="GeneID" id="89955468"/>
<feature type="region of interest" description="Disordered" evidence="1">
    <location>
        <begin position="436"/>
        <end position="485"/>
    </location>
</feature>
<evidence type="ECO:0000313" key="4">
    <source>
        <dbReference type="Proteomes" id="UP001304243"/>
    </source>
</evidence>
<feature type="compositionally biased region" description="Acidic residues" evidence="1">
    <location>
        <begin position="459"/>
        <end position="468"/>
    </location>
</feature>
<feature type="compositionally biased region" description="Low complexity" evidence="1">
    <location>
        <begin position="405"/>
        <end position="419"/>
    </location>
</feature>
<feature type="domain" description="Arrestin-like N-terminal" evidence="2">
    <location>
        <begin position="35"/>
        <end position="151"/>
    </location>
</feature>
<dbReference type="InterPro" id="IPR014752">
    <property type="entry name" value="Arrestin-like_C"/>
</dbReference>
<dbReference type="PANTHER" id="PTHR11188:SF17">
    <property type="entry name" value="FI21816P1"/>
    <property type="match status" value="1"/>
</dbReference>
<sequence>MFKSLHKSEEISLSIEISPDFTGILRGFAHDESEGCTLNGELLMTTTRCVKIKRLETVFTGVCRVNFKTTNKMGVPTSDGTESRGIYRKKMAHLGETAEAAASYGSNSPLTTFEPGTYKFPFSFKIPPSLPHSFKGKHGSIEYELDAYVTRGIFSTDVHISKPVTLRRCLMNTPSPVARNTQTVIGRKHPDIVKYSATAPSMVYCEGGLLELGLNVELKDPDRYSIRIVTCGLKERVVYRTTGKSSLTNQAMHYNESSFPLGCSTFFPSQHPEYNPADLHNYNAIFRLYPRVHTDNKSSLIVVHHILMIRMIIDDNEVITRANIHRHRSTDSTTSIASVASSLGAAPRSILSHLSMKQQHDHRSSPGKPPSMTPVNIMPNAIASTSTPPLSRSPSISELSVETMSGESVLSTSPPSSSSLDMEFMQPFQSNLVRVSSRKLEPSSSNMTEDNAGSYTFVDEGDNDEEEREGVTRDNNLSSGPRHHLGHSLTIHHHFNPFQFHKGILEEGSYECTLNVPIIITSREEYREGSVPALPDYETAVDEPPSYRATLQCLPPVPIYPSMEELDSDNNDSEMFTNE</sequence>
<dbReference type="GO" id="GO:0030674">
    <property type="term" value="F:protein-macromolecule adaptor activity"/>
    <property type="evidence" value="ECO:0007669"/>
    <property type="project" value="TreeGrafter"/>
</dbReference>
<reference evidence="3 4" key="1">
    <citation type="submission" date="2022-11" db="EMBL/GenBank/DDBJ databases">
        <title>Mucor velutinosus strain NIH1002 WGS.</title>
        <authorList>
            <person name="Subramanian P."/>
            <person name="Mullikin J.C."/>
            <person name="Segre J.A."/>
            <person name="Zelazny A.M."/>
        </authorList>
    </citation>
    <scope>NUCLEOTIDE SEQUENCE [LARGE SCALE GENOMIC DNA]</scope>
    <source>
        <strain evidence="3 4">NIH1002</strain>
    </source>
</reference>
<feature type="region of interest" description="Disordered" evidence="1">
    <location>
        <begin position="355"/>
        <end position="422"/>
    </location>
</feature>
<name>A0AAN7I0X0_9FUNG</name>
<dbReference type="GO" id="GO:0005829">
    <property type="term" value="C:cytosol"/>
    <property type="evidence" value="ECO:0007669"/>
    <property type="project" value="TreeGrafter"/>
</dbReference>
<feature type="compositionally biased region" description="Low complexity" evidence="1">
    <location>
        <begin position="384"/>
        <end position="397"/>
    </location>
</feature>
<feature type="region of interest" description="Disordered" evidence="1">
    <location>
        <begin position="560"/>
        <end position="579"/>
    </location>
</feature>
<dbReference type="SUPFAM" id="SSF81296">
    <property type="entry name" value="E set domains"/>
    <property type="match status" value="1"/>
</dbReference>
<dbReference type="InterPro" id="IPR050357">
    <property type="entry name" value="Arrestin_domain-protein"/>
</dbReference>
<protein>
    <recommendedName>
        <fullName evidence="2">Arrestin-like N-terminal domain-containing protein</fullName>
    </recommendedName>
</protein>
<dbReference type="Gene3D" id="2.60.40.640">
    <property type="match status" value="1"/>
</dbReference>
<dbReference type="InterPro" id="IPR011021">
    <property type="entry name" value="Arrestin-like_N"/>
</dbReference>
<dbReference type="InterPro" id="IPR014756">
    <property type="entry name" value="Ig_E-set"/>
</dbReference>
<dbReference type="RefSeq" id="XP_064683469.1">
    <property type="nucleotide sequence ID" value="XM_064830967.1"/>
</dbReference>
<evidence type="ECO:0000256" key="1">
    <source>
        <dbReference type="SAM" id="MobiDB-lite"/>
    </source>
</evidence>
<dbReference type="EMBL" id="JASEJX010000014">
    <property type="protein sequence ID" value="KAK4516803.1"/>
    <property type="molecule type" value="Genomic_DNA"/>
</dbReference>
<comment type="caution">
    <text evidence="3">The sequence shown here is derived from an EMBL/GenBank/DDBJ whole genome shotgun (WGS) entry which is preliminary data.</text>
</comment>
<dbReference type="GO" id="GO:0070086">
    <property type="term" value="P:ubiquitin-dependent endocytosis"/>
    <property type="evidence" value="ECO:0007669"/>
    <property type="project" value="TreeGrafter"/>
</dbReference>
<proteinExistence type="predicted"/>
<dbReference type="Proteomes" id="UP001304243">
    <property type="component" value="Unassembled WGS sequence"/>
</dbReference>
<accession>A0AAN7I0X0</accession>
<dbReference type="GO" id="GO:0031625">
    <property type="term" value="F:ubiquitin protein ligase binding"/>
    <property type="evidence" value="ECO:0007669"/>
    <property type="project" value="TreeGrafter"/>
</dbReference>
<dbReference type="GO" id="GO:0005886">
    <property type="term" value="C:plasma membrane"/>
    <property type="evidence" value="ECO:0007669"/>
    <property type="project" value="TreeGrafter"/>
</dbReference>
<dbReference type="AlphaFoldDB" id="A0AAN7I0X0"/>
<evidence type="ECO:0000313" key="3">
    <source>
        <dbReference type="EMBL" id="KAK4516803.1"/>
    </source>
</evidence>
<keyword evidence="4" id="KW-1185">Reference proteome</keyword>
<organism evidence="3 4">
    <name type="scientific">Mucor velutinosus</name>
    <dbReference type="NCBI Taxonomy" id="708070"/>
    <lineage>
        <taxon>Eukaryota</taxon>
        <taxon>Fungi</taxon>
        <taxon>Fungi incertae sedis</taxon>
        <taxon>Mucoromycota</taxon>
        <taxon>Mucoromycotina</taxon>
        <taxon>Mucoromycetes</taxon>
        <taxon>Mucorales</taxon>
        <taxon>Mucorineae</taxon>
        <taxon>Mucoraceae</taxon>
        <taxon>Mucor</taxon>
    </lineage>
</organism>
<evidence type="ECO:0000259" key="2">
    <source>
        <dbReference type="Pfam" id="PF00339"/>
    </source>
</evidence>